<gene>
    <name evidence="2" type="ORF">CEUR00632_LOCUS2832</name>
    <name evidence="3" type="ORF">CEUR00632_LOCUS2833</name>
</gene>
<feature type="signal peptide" evidence="1">
    <location>
        <begin position="1"/>
        <end position="26"/>
    </location>
</feature>
<accession>A0A6U2CV82</accession>
<sequence length="107" mass="11118">MARNQICRLFLNALILTSSGVRQALTMQLQAQMAAAAACMHVECIHAAAATAATCKHAASTALAATHATAHPNGLQAVGGGVAGCALLELPESLPQWKRGDRKREET</sequence>
<evidence type="ECO:0000313" key="3">
    <source>
        <dbReference type="EMBL" id="CAD8282798.1"/>
    </source>
</evidence>
<dbReference type="EMBL" id="HBEC01006294">
    <property type="protein sequence ID" value="CAD8282797.1"/>
    <property type="molecule type" value="Transcribed_RNA"/>
</dbReference>
<proteinExistence type="predicted"/>
<name>A0A6U2CV82_9CHLO</name>
<evidence type="ECO:0008006" key="4">
    <source>
        <dbReference type="Google" id="ProtNLM"/>
    </source>
</evidence>
<dbReference type="AlphaFoldDB" id="A0A6U2CV82"/>
<organism evidence="2">
    <name type="scientific">Chlamydomonas euryale</name>
    <dbReference type="NCBI Taxonomy" id="1486919"/>
    <lineage>
        <taxon>Eukaryota</taxon>
        <taxon>Viridiplantae</taxon>
        <taxon>Chlorophyta</taxon>
        <taxon>core chlorophytes</taxon>
        <taxon>Chlorophyceae</taxon>
        <taxon>CS clade</taxon>
        <taxon>Chlamydomonadales</taxon>
        <taxon>Chlamydomonadaceae</taxon>
        <taxon>Chlamydomonas</taxon>
    </lineage>
</organism>
<evidence type="ECO:0000313" key="2">
    <source>
        <dbReference type="EMBL" id="CAD8282797.1"/>
    </source>
</evidence>
<evidence type="ECO:0000256" key="1">
    <source>
        <dbReference type="SAM" id="SignalP"/>
    </source>
</evidence>
<keyword evidence="1" id="KW-0732">Signal</keyword>
<dbReference type="EMBL" id="HBEC01006295">
    <property type="protein sequence ID" value="CAD8282798.1"/>
    <property type="molecule type" value="Transcribed_RNA"/>
</dbReference>
<feature type="chain" id="PRO_5036393831" description="Secreted protein" evidence="1">
    <location>
        <begin position="27"/>
        <end position="107"/>
    </location>
</feature>
<reference evidence="2" key="1">
    <citation type="submission" date="2021-01" db="EMBL/GenBank/DDBJ databases">
        <authorList>
            <person name="Corre E."/>
            <person name="Pelletier E."/>
            <person name="Niang G."/>
            <person name="Scheremetjew M."/>
            <person name="Finn R."/>
            <person name="Kale V."/>
            <person name="Holt S."/>
            <person name="Cochrane G."/>
            <person name="Meng A."/>
            <person name="Brown T."/>
            <person name="Cohen L."/>
        </authorList>
    </citation>
    <scope>NUCLEOTIDE SEQUENCE</scope>
    <source>
        <strain evidence="2">CCMP219</strain>
    </source>
</reference>
<protein>
    <recommendedName>
        <fullName evidence="4">Secreted protein</fullName>
    </recommendedName>
</protein>